<gene>
    <name evidence="1" type="ORF">CCS41_03240</name>
</gene>
<dbReference type="EMBL" id="CP021659">
    <property type="protein sequence ID" value="AWK13714.1"/>
    <property type="molecule type" value="Genomic_DNA"/>
</dbReference>
<dbReference type="RefSeq" id="WP_119797203.1">
    <property type="nucleotide sequence ID" value="NZ_FQSP02000085.1"/>
</dbReference>
<keyword evidence="2" id="KW-1185">Reference proteome</keyword>
<organism evidence="1 2">
    <name type="scientific">Candidatus Fukatsuia symbiotica</name>
    <dbReference type="NCBI Taxonomy" id="1878942"/>
    <lineage>
        <taxon>Bacteria</taxon>
        <taxon>Pseudomonadati</taxon>
        <taxon>Pseudomonadota</taxon>
        <taxon>Gammaproteobacteria</taxon>
        <taxon>Enterobacterales</taxon>
        <taxon>Yersiniaceae</taxon>
        <taxon>Candidatus Fukatsuia</taxon>
    </lineage>
</organism>
<proteinExistence type="predicted"/>
<dbReference type="AlphaFoldDB" id="A0A2U8I723"/>
<sequence>MYTIKVSFGDDQGETGYPTTEWHWNRNTKHLNIVSNGISDAIHFAPADTVSVLNAAGQTVVSYSHLDTSP</sequence>
<accession>A0A2U8I723</accession>
<evidence type="ECO:0000313" key="1">
    <source>
        <dbReference type="EMBL" id="AWK13714.1"/>
    </source>
</evidence>
<dbReference type="KEGG" id="fsm:CCS41_03240"/>
<dbReference type="Proteomes" id="UP000261875">
    <property type="component" value="Chromosome"/>
</dbReference>
<name>A0A2U8I723_9GAMM</name>
<reference evidence="1 2" key="1">
    <citation type="submission" date="2017-05" db="EMBL/GenBank/DDBJ databases">
        <title>Genome sequence of Candidatus Fukatsuia symbiotica and Candidatus Hamiltonella defensa from Acyrthosiphon pisum strain 5D.</title>
        <authorList>
            <person name="Patel V.A."/>
            <person name="Chevignon G."/>
            <person name="Russell J.A."/>
            <person name="Oliver K.M."/>
        </authorList>
    </citation>
    <scope>NUCLEOTIDE SEQUENCE [LARGE SCALE GENOMIC DNA]</scope>
    <source>
        <strain evidence="1 2">5D</strain>
    </source>
</reference>
<protein>
    <submittedName>
        <fullName evidence="1">Uncharacterized protein</fullName>
    </submittedName>
</protein>
<evidence type="ECO:0000313" key="2">
    <source>
        <dbReference type="Proteomes" id="UP000261875"/>
    </source>
</evidence>